<feature type="transmembrane region" description="Helical" evidence="1">
    <location>
        <begin position="6"/>
        <end position="28"/>
    </location>
</feature>
<organism evidence="2 3">
    <name type="scientific">Alicyclobacillus ferrooxydans</name>
    <dbReference type="NCBI Taxonomy" id="471514"/>
    <lineage>
        <taxon>Bacteria</taxon>
        <taxon>Bacillati</taxon>
        <taxon>Bacillota</taxon>
        <taxon>Bacilli</taxon>
        <taxon>Bacillales</taxon>
        <taxon>Alicyclobacillaceae</taxon>
        <taxon>Alicyclobacillus</taxon>
    </lineage>
</organism>
<proteinExistence type="predicted"/>
<keyword evidence="1" id="KW-0812">Transmembrane</keyword>
<dbReference type="AlphaFoldDB" id="A0A0P9CEP9"/>
<protein>
    <submittedName>
        <fullName evidence="2">Uncharacterized protein</fullName>
    </submittedName>
</protein>
<keyword evidence="3" id="KW-1185">Reference proteome</keyword>
<name>A0A0P9CEP9_9BACL</name>
<dbReference type="Proteomes" id="UP000050482">
    <property type="component" value="Unassembled WGS sequence"/>
</dbReference>
<accession>A0A0P9CEP9</accession>
<evidence type="ECO:0000256" key="1">
    <source>
        <dbReference type="SAM" id="Phobius"/>
    </source>
</evidence>
<sequence>MKTVKFILHGLLFLFLGVVSFLCGLAVVSFKHPQRIRYGVTPSTSSVDVYGHPVICDDDTYLNPFAFCSSDLLCVEKKMGDHMAGHSYRLFRHSVGI</sequence>
<evidence type="ECO:0000313" key="2">
    <source>
        <dbReference type="EMBL" id="KPV44094.1"/>
    </source>
</evidence>
<reference evidence="2 3" key="1">
    <citation type="submission" date="2015-09" db="EMBL/GenBank/DDBJ databases">
        <title>Draft genome sequence of Alicyclobacillus ferrooxydans DSM 22381.</title>
        <authorList>
            <person name="Hemp J."/>
        </authorList>
    </citation>
    <scope>NUCLEOTIDE SEQUENCE [LARGE SCALE GENOMIC DNA]</scope>
    <source>
        <strain evidence="2 3">TC-34</strain>
    </source>
</reference>
<comment type="caution">
    <text evidence="2">The sequence shown here is derived from an EMBL/GenBank/DDBJ whole genome shotgun (WGS) entry which is preliminary data.</text>
</comment>
<evidence type="ECO:0000313" key="3">
    <source>
        <dbReference type="Proteomes" id="UP000050482"/>
    </source>
</evidence>
<dbReference type="PATRIC" id="fig|471514.4.peg.863"/>
<keyword evidence="1" id="KW-0472">Membrane</keyword>
<dbReference type="EMBL" id="LJCO01000040">
    <property type="protein sequence ID" value="KPV44094.1"/>
    <property type="molecule type" value="Genomic_DNA"/>
</dbReference>
<keyword evidence="1" id="KW-1133">Transmembrane helix</keyword>
<dbReference type="STRING" id="471514.AN477_08425"/>
<gene>
    <name evidence="2" type="ORF">AN477_08425</name>
</gene>